<reference evidence="8 9" key="1">
    <citation type="submission" date="2017-12" db="EMBL/GenBank/DDBJ databases">
        <title>Chromulinavorax destructans is a abundant pathogen of dominant heterotrophic picoflagllates.</title>
        <authorList>
            <person name="Deeg C.M."/>
            <person name="Zimmer M."/>
            <person name="Suttle C.A."/>
        </authorList>
    </citation>
    <scope>NUCLEOTIDE SEQUENCE [LARGE SCALE GENOMIC DNA]</scope>
    <source>
        <strain evidence="8 9">SeV1</strain>
    </source>
</reference>
<evidence type="ECO:0000256" key="6">
    <source>
        <dbReference type="RuleBase" id="RU003915"/>
    </source>
</evidence>
<dbReference type="PANTHER" id="PTHR43811">
    <property type="entry name" value="FKBP-TYPE PEPTIDYL-PROLYL CIS-TRANS ISOMERASE FKPA"/>
    <property type="match status" value="1"/>
</dbReference>
<feature type="domain" description="PPIase FKBP-type" evidence="7">
    <location>
        <begin position="39"/>
        <end position="131"/>
    </location>
</feature>
<dbReference type="FunFam" id="3.10.50.40:FF:000006">
    <property type="entry name" value="Peptidyl-prolyl cis-trans isomerase"/>
    <property type="match status" value="1"/>
</dbReference>
<dbReference type="SUPFAM" id="SSF54534">
    <property type="entry name" value="FKBP-like"/>
    <property type="match status" value="1"/>
</dbReference>
<dbReference type="KEGG" id="cdes:C0J27_02080"/>
<evidence type="ECO:0000313" key="9">
    <source>
        <dbReference type="Proteomes" id="UP000254834"/>
    </source>
</evidence>
<dbReference type="EMBL" id="CP025544">
    <property type="protein sequence ID" value="AXK60525.1"/>
    <property type="molecule type" value="Genomic_DNA"/>
</dbReference>
<dbReference type="Proteomes" id="UP000254834">
    <property type="component" value="Chromosome"/>
</dbReference>
<dbReference type="PANTHER" id="PTHR43811:SF19">
    <property type="entry name" value="39 KDA FK506-BINDING NUCLEAR PROTEIN"/>
    <property type="match status" value="1"/>
</dbReference>
<evidence type="ECO:0000259" key="7">
    <source>
        <dbReference type="PROSITE" id="PS50059"/>
    </source>
</evidence>
<evidence type="ECO:0000256" key="1">
    <source>
        <dbReference type="ARBA" id="ARBA00000971"/>
    </source>
</evidence>
<protein>
    <recommendedName>
        <fullName evidence="6">Peptidyl-prolyl cis-trans isomerase</fullName>
        <ecNumber evidence="6">5.2.1.8</ecNumber>
    </recommendedName>
</protein>
<evidence type="ECO:0000256" key="3">
    <source>
        <dbReference type="ARBA" id="ARBA00023110"/>
    </source>
</evidence>
<comment type="similarity">
    <text evidence="2 6">Belongs to the FKBP-type PPIase family.</text>
</comment>
<dbReference type="EC" id="5.2.1.8" evidence="6"/>
<keyword evidence="3 5" id="KW-0697">Rotamase</keyword>
<dbReference type="AlphaFoldDB" id="A0A345ZB58"/>
<evidence type="ECO:0000256" key="5">
    <source>
        <dbReference type="PROSITE-ProRule" id="PRU00277"/>
    </source>
</evidence>
<evidence type="ECO:0000256" key="4">
    <source>
        <dbReference type="ARBA" id="ARBA00023235"/>
    </source>
</evidence>
<evidence type="ECO:0000256" key="2">
    <source>
        <dbReference type="ARBA" id="ARBA00006577"/>
    </source>
</evidence>
<dbReference type="RefSeq" id="WP_115585540.1">
    <property type="nucleotide sequence ID" value="NZ_CP025544.1"/>
</dbReference>
<dbReference type="PROSITE" id="PS50059">
    <property type="entry name" value="FKBP_PPIASE"/>
    <property type="match status" value="1"/>
</dbReference>
<keyword evidence="9" id="KW-1185">Reference proteome</keyword>
<sequence length="131" mass="14466">MKSNITSGEMLHLEDFTTSKHGIVYKIVKESDQEKPEVGDIVTVHYTGCLLKGSHEVGKKFDSSLDRGEPFQFTLGFGQVIKGWDLSLADMKIGEERIVLLPAHLAYGDRSVSVIPANSTLIFDIKLLGTE</sequence>
<dbReference type="Gene3D" id="3.10.50.40">
    <property type="match status" value="1"/>
</dbReference>
<accession>A0A345ZB58</accession>
<evidence type="ECO:0000313" key="8">
    <source>
        <dbReference type="EMBL" id="AXK60525.1"/>
    </source>
</evidence>
<organism evidence="8 9">
    <name type="scientific">Candidatus Chromulinivorax destructor</name>
    <dbReference type="NCBI Taxonomy" id="2066483"/>
    <lineage>
        <taxon>Bacteria</taxon>
        <taxon>Candidatus Babelota</taxon>
        <taxon>Candidatus Babeliae</taxon>
        <taxon>Candidatus Babeliales</taxon>
        <taxon>Candidatus Chromulinivoraceae</taxon>
        <taxon>Candidatus Chromulinivorax</taxon>
    </lineage>
</organism>
<dbReference type="InterPro" id="IPR046357">
    <property type="entry name" value="PPIase_dom_sf"/>
</dbReference>
<gene>
    <name evidence="8" type="ORF">C0J27_02080</name>
</gene>
<name>A0A345ZB58_9BACT</name>
<dbReference type="InterPro" id="IPR001179">
    <property type="entry name" value="PPIase_FKBP_dom"/>
</dbReference>
<comment type="catalytic activity">
    <reaction evidence="1 5 6">
        <text>[protein]-peptidylproline (omega=180) = [protein]-peptidylproline (omega=0)</text>
        <dbReference type="Rhea" id="RHEA:16237"/>
        <dbReference type="Rhea" id="RHEA-COMP:10747"/>
        <dbReference type="Rhea" id="RHEA-COMP:10748"/>
        <dbReference type="ChEBI" id="CHEBI:83833"/>
        <dbReference type="ChEBI" id="CHEBI:83834"/>
        <dbReference type="EC" id="5.2.1.8"/>
    </reaction>
</comment>
<dbReference type="Pfam" id="PF00254">
    <property type="entry name" value="FKBP_C"/>
    <property type="match status" value="1"/>
</dbReference>
<proteinExistence type="inferred from homology"/>
<dbReference type="OrthoDB" id="9812109at2"/>
<keyword evidence="4 5" id="KW-0413">Isomerase</keyword>
<dbReference type="GO" id="GO:0003755">
    <property type="term" value="F:peptidyl-prolyl cis-trans isomerase activity"/>
    <property type="evidence" value="ECO:0007669"/>
    <property type="project" value="UniProtKB-UniRule"/>
</dbReference>